<evidence type="ECO:0000313" key="8">
    <source>
        <dbReference type="Proteomes" id="UP001162131"/>
    </source>
</evidence>
<dbReference type="Gene3D" id="3.30.310.10">
    <property type="entry name" value="TATA-Binding Protein"/>
    <property type="match status" value="1"/>
</dbReference>
<dbReference type="InterPro" id="IPR015151">
    <property type="entry name" value="B-adaptin_app_sub_C"/>
</dbReference>
<keyword evidence="3" id="KW-0813">Transport</keyword>
<protein>
    <recommendedName>
        <fullName evidence="6">Beta-adaptin appendage C-terminal subdomain domain-containing protein</fullName>
    </recommendedName>
</protein>
<dbReference type="PANTHER" id="PTHR11134">
    <property type="entry name" value="ADAPTOR COMPLEX SUBUNIT BETA FAMILY MEMBER"/>
    <property type="match status" value="1"/>
</dbReference>
<dbReference type="SUPFAM" id="SSF55711">
    <property type="entry name" value="Subdomain of clathrin and coatomer appendage domain"/>
    <property type="match status" value="1"/>
</dbReference>
<evidence type="ECO:0000256" key="1">
    <source>
        <dbReference type="ARBA" id="ARBA00004308"/>
    </source>
</evidence>
<dbReference type="Gene3D" id="1.25.10.10">
    <property type="entry name" value="Leucine-rich Repeat Variant"/>
    <property type="match status" value="1"/>
</dbReference>
<name>A0AAU9JT46_9CILI</name>
<evidence type="ECO:0000313" key="7">
    <source>
        <dbReference type="EMBL" id="CAG9328111.1"/>
    </source>
</evidence>
<dbReference type="Gene3D" id="2.60.40.1150">
    <property type="match status" value="1"/>
</dbReference>
<evidence type="ECO:0000256" key="4">
    <source>
        <dbReference type="ARBA" id="ARBA00022927"/>
    </source>
</evidence>
<dbReference type="InterPro" id="IPR013041">
    <property type="entry name" value="Clathrin_app_Ig-like_sf"/>
</dbReference>
<evidence type="ECO:0000256" key="2">
    <source>
        <dbReference type="ARBA" id="ARBA00006613"/>
    </source>
</evidence>
<evidence type="ECO:0000256" key="3">
    <source>
        <dbReference type="ARBA" id="ARBA00022448"/>
    </source>
</evidence>
<dbReference type="EMBL" id="CAJZBQ010000045">
    <property type="protein sequence ID" value="CAG9328111.1"/>
    <property type="molecule type" value="Genomic_DNA"/>
</dbReference>
<reference evidence="7" key="1">
    <citation type="submission" date="2021-09" db="EMBL/GenBank/DDBJ databases">
        <authorList>
            <consortium name="AG Swart"/>
            <person name="Singh M."/>
            <person name="Singh A."/>
            <person name="Seah K."/>
            <person name="Emmerich C."/>
        </authorList>
    </citation>
    <scope>NUCLEOTIDE SEQUENCE</scope>
    <source>
        <strain evidence="7">ATCC30299</strain>
    </source>
</reference>
<dbReference type="SMART" id="SM01020">
    <property type="entry name" value="B2-adapt-app_C"/>
    <property type="match status" value="1"/>
</dbReference>
<dbReference type="InterPro" id="IPR002553">
    <property type="entry name" value="Clathrin/coatomer_adapt-like_N"/>
</dbReference>
<evidence type="ECO:0000259" key="6">
    <source>
        <dbReference type="SMART" id="SM01020"/>
    </source>
</evidence>
<dbReference type="GO" id="GO:0006886">
    <property type="term" value="P:intracellular protein transport"/>
    <property type="evidence" value="ECO:0007669"/>
    <property type="project" value="InterPro"/>
</dbReference>
<gene>
    <name evidence="7" type="ORF">BSTOLATCC_MIC45569</name>
</gene>
<comment type="subcellular location">
    <subcellularLocation>
        <location evidence="1">Endomembrane system</location>
    </subcellularLocation>
</comment>
<dbReference type="FunFam" id="2.60.40.1150:FF:000002">
    <property type="entry name" value="Beta-adaptin-like protein C"/>
    <property type="match status" value="1"/>
</dbReference>
<proteinExistence type="inferred from homology"/>
<dbReference type="Pfam" id="PF09066">
    <property type="entry name" value="B2-adapt-app_C"/>
    <property type="match status" value="1"/>
</dbReference>
<dbReference type="AlphaFoldDB" id="A0AAU9JT46"/>
<sequence length="868" mass="97302">MAYFASTRRGEIAELQEELNSNKPDRKKEAVKKVIAAMTVGKDVSSLFPHVIKSMETTNIDLKKLVYLYIINYAKTQPDLAILAVNSFRKDARNPSNPLIRALAVRTMGCIRVEKITEYLCEPLKDALGDDDPYVRKTAAICVAKLYDISPYLVEDDFLQILDGLLSDGNAMVVANTVAALLEITDMKGKPAIRLNSNSISRILAALPECTEWGQVSILDYLVTYTPIDIPEAESIIERVVPRLAHSNAAVVISTVKVLMKYMDFVTNSELIRSLCRKLGPILVSLLGAENEMQYVALKCINLVVQKRGNILDRDIRVFFCKYNDPIYVKLEKLEIMVQLSDLKNIDQVLYELKEYATEVDVEFVRKSVRAIGRCAIKLERAVDRCISCLLDLISLKVNFVVQEAVIVIRDIFRKYPNRYEMIIKNLFENLENLDDPEAKASMIWILGEYSDRIDDATAQIAHFIETYMDEPPQVQLQLLTATVKLFLKKPDESEGLITDLLKQSTESASNPDLRDRAYIYWRLLSSDPEAAKDIIFGEKPTISDDTLALDATLLDRLIEDLGRLSTIYRKPAEAITNKKRERQIEKQEYEEEVLEYDSSGQRIGEAVATYSGDLLGIDAEPSKRFARIPLQNVLNAQTPGVNGNMGLSIDMAFQRINGEILLDCRFTNSSQALLSDWAMQFNVNHFGLAMGEALALPDLHPGASKNTKISIVTTGKPDSNPPGVPIIIQIAIKCSLDIYYFQIPCMYTVLLSESGLLSKEEFKQTWTGVSDPSEFTHTLQAIDPSYSTYQLIQDRLEANHIFFVAGKSTETGQVSYFSTKNSKDQVVLCEIRVSNPVSAVQVTCKTPHPALAPLFIQGINFLLSTAS</sequence>
<keyword evidence="5" id="KW-0472">Membrane</keyword>
<dbReference type="Proteomes" id="UP001162131">
    <property type="component" value="Unassembled WGS sequence"/>
</dbReference>
<comment type="similarity">
    <text evidence="2">Belongs to the adaptor complexes large subunit family.</text>
</comment>
<dbReference type="SUPFAM" id="SSF48371">
    <property type="entry name" value="ARM repeat"/>
    <property type="match status" value="1"/>
</dbReference>
<feature type="domain" description="Beta-adaptin appendage C-terminal subdomain" evidence="6">
    <location>
        <begin position="752"/>
        <end position="865"/>
    </location>
</feature>
<dbReference type="InterPro" id="IPR013037">
    <property type="entry name" value="Clathrin_b-adaptin_app_Ig-like"/>
</dbReference>
<evidence type="ECO:0000256" key="5">
    <source>
        <dbReference type="ARBA" id="ARBA00023136"/>
    </source>
</evidence>
<dbReference type="GO" id="GO:0030131">
    <property type="term" value="C:clathrin adaptor complex"/>
    <property type="evidence" value="ECO:0007669"/>
    <property type="project" value="InterPro"/>
</dbReference>
<keyword evidence="4" id="KW-0653">Protein transport</keyword>
<organism evidence="7 8">
    <name type="scientific">Blepharisma stoltei</name>
    <dbReference type="NCBI Taxonomy" id="1481888"/>
    <lineage>
        <taxon>Eukaryota</taxon>
        <taxon>Sar</taxon>
        <taxon>Alveolata</taxon>
        <taxon>Ciliophora</taxon>
        <taxon>Postciliodesmatophora</taxon>
        <taxon>Heterotrichea</taxon>
        <taxon>Heterotrichida</taxon>
        <taxon>Blepharismidae</taxon>
        <taxon>Blepharisma</taxon>
    </lineage>
</organism>
<comment type="caution">
    <text evidence="7">The sequence shown here is derived from an EMBL/GenBank/DDBJ whole genome shotgun (WGS) entry which is preliminary data.</text>
</comment>
<dbReference type="InterPro" id="IPR009028">
    <property type="entry name" value="Coatomer/calthrin_app_sub_C"/>
</dbReference>
<keyword evidence="8" id="KW-1185">Reference proteome</keyword>
<dbReference type="GO" id="GO:0016192">
    <property type="term" value="P:vesicle-mediated transport"/>
    <property type="evidence" value="ECO:0007669"/>
    <property type="project" value="InterPro"/>
</dbReference>
<dbReference type="Pfam" id="PF01602">
    <property type="entry name" value="Adaptin_N"/>
    <property type="match status" value="1"/>
</dbReference>
<dbReference type="SUPFAM" id="SSF49348">
    <property type="entry name" value="Clathrin adaptor appendage domain"/>
    <property type="match status" value="1"/>
</dbReference>
<accession>A0AAU9JT46</accession>
<dbReference type="InterPro" id="IPR011989">
    <property type="entry name" value="ARM-like"/>
</dbReference>
<dbReference type="InterPro" id="IPR012295">
    <property type="entry name" value="TBP_dom_sf"/>
</dbReference>
<dbReference type="InterPro" id="IPR016024">
    <property type="entry name" value="ARM-type_fold"/>
</dbReference>
<dbReference type="InterPro" id="IPR026739">
    <property type="entry name" value="AP_beta"/>
</dbReference>
<dbReference type="GO" id="GO:0012505">
    <property type="term" value="C:endomembrane system"/>
    <property type="evidence" value="ECO:0007669"/>
    <property type="project" value="UniProtKB-SubCell"/>
</dbReference>